<reference evidence="6 7" key="1">
    <citation type="submission" date="2022-05" db="EMBL/GenBank/DDBJ databases">
        <title>Chromosome-level reference genomes for two strains of Caenorhabditis briggsae: an improved platform for comparative genomics.</title>
        <authorList>
            <person name="Stevens L."/>
            <person name="Andersen E.C."/>
        </authorList>
    </citation>
    <scope>NUCLEOTIDE SEQUENCE [LARGE SCALE GENOMIC DNA]</scope>
    <source>
        <strain evidence="6">QX1410_ONT</strain>
        <tissue evidence="6">Whole-organism</tissue>
    </source>
</reference>
<dbReference type="PANTHER" id="PTHR46901:SF2">
    <property type="entry name" value="GH04942P"/>
    <property type="match status" value="1"/>
</dbReference>
<keyword evidence="3" id="KW-0732">Signal</keyword>
<dbReference type="AlphaFoldDB" id="A0AAE9DHF6"/>
<keyword evidence="1" id="KW-1015">Disulfide bond</keyword>
<proteinExistence type="predicted"/>
<feature type="region of interest" description="Disordered" evidence="2">
    <location>
        <begin position="477"/>
        <end position="520"/>
    </location>
</feature>
<feature type="compositionally biased region" description="Polar residues" evidence="2">
    <location>
        <begin position="477"/>
        <end position="490"/>
    </location>
</feature>
<organism evidence="6 7">
    <name type="scientific">Caenorhabditis briggsae</name>
    <dbReference type="NCBI Taxonomy" id="6238"/>
    <lineage>
        <taxon>Eukaryota</taxon>
        <taxon>Metazoa</taxon>
        <taxon>Ecdysozoa</taxon>
        <taxon>Nematoda</taxon>
        <taxon>Chromadorea</taxon>
        <taxon>Rhabditida</taxon>
        <taxon>Rhabditina</taxon>
        <taxon>Rhabditomorpha</taxon>
        <taxon>Rhabditoidea</taxon>
        <taxon>Rhabditidae</taxon>
        <taxon>Peloderinae</taxon>
        <taxon>Caenorhabditis</taxon>
    </lineage>
</organism>
<accession>A0AAE9DHF6</accession>
<dbReference type="CDD" id="cd00054">
    <property type="entry name" value="EGF_CA"/>
    <property type="match status" value="1"/>
</dbReference>
<protein>
    <submittedName>
        <fullName evidence="6">Uncharacterized protein</fullName>
    </submittedName>
</protein>
<dbReference type="Gene3D" id="2.10.25.10">
    <property type="entry name" value="Laminin"/>
    <property type="match status" value="2"/>
</dbReference>
<feature type="domain" description="DOMON" evidence="5">
    <location>
        <begin position="296"/>
        <end position="419"/>
    </location>
</feature>
<sequence length="538" mass="60806">MSCSVFLLLMAIITPSVISSVLLTYPQARFPPLDYLPDDLTMPPCGVPKPTKPFYTTFHIGESYNVSWITPASSNSTYRIRLVDSDGLTVEQLPGVITEMETFQNIKLRSPCEQCMLLIEQVMQNGKVFRSCADVNVVRASVKSDEQCSQRGSMMNSTCQCESGFTGNQCQYFAQCETNDDCLNGGMCVDQPESLIKKRCFCSYGFFGQRCDQKFNSQNDHCFAYDEPVAADLPLYGMFNPRCYQRHDLSTNDRIYSRRVENEVEVILDFDTQNWLSLGWRPTELSTSCRLFPILEDTRGRISEMDQMARREFVAKPVMPKNNGFTELGLKSSLHPMDCVDVIMASVRNGRLFISDFYSRDRSTPLEDYWYDGEMSLSAAYGTQQDGRSIVMFRRELREFEPTDHPLGPNEILIVWSKGDTQMGSSFQGTNRGVEKLKLAETVNVTFEQQQPKILATNELAFGVKNVVHDRLEPMTVVSTPTTHQPPSETSKMHQIPTPEPPPKTSSESPPTSTEPENSGIQTFKFSTILALLIAIFY</sequence>
<feature type="chain" id="PRO_5042168204" evidence="3">
    <location>
        <begin position="20"/>
        <end position="538"/>
    </location>
</feature>
<feature type="disulfide bond" evidence="1">
    <location>
        <begin position="202"/>
        <end position="211"/>
    </location>
</feature>
<dbReference type="SUPFAM" id="SSF57196">
    <property type="entry name" value="EGF/Laminin"/>
    <property type="match status" value="1"/>
</dbReference>
<dbReference type="PROSITE" id="PS50836">
    <property type="entry name" value="DOMON"/>
    <property type="match status" value="1"/>
</dbReference>
<feature type="signal peptide" evidence="3">
    <location>
        <begin position="1"/>
        <end position="19"/>
    </location>
</feature>
<evidence type="ECO:0000313" key="6">
    <source>
        <dbReference type="EMBL" id="ULU04657.1"/>
    </source>
</evidence>
<dbReference type="EMBL" id="CP090892">
    <property type="protein sequence ID" value="ULU04657.1"/>
    <property type="molecule type" value="Genomic_DNA"/>
</dbReference>
<dbReference type="Pfam" id="PF03351">
    <property type="entry name" value="DOMON"/>
    <property type="match status" value="1"/>
</dbReference>
<dbReference type="InterPro" id="IPR000742">
    <property type="entry name" value="EGF"/>
</dbReference>
<evidence type="ECO:0000259" key="4">
    <source>
        <dbReference type="PROSITE" id="PS50026"/>
    </source>
</evidence>
<dbReference type="PROSITE" id="PS50026">
    <property type="entry name" value="EGF_3"/>
    <property type="match status" value="1"/>
</dbReference>
<name>A0AAE9DHF6_CAEBR</name>
<dbReference type="InterPro" id="IPR005018">
    <property type="entry name" value="DOMON_domain"/>
</dbReference>
<keyword evidence="1" id="KW-0245">EGF-like domain</keyword>
<comment type="caution">
    <text evidence="1">Lacks conserved residue(s) required for the propagation of feature annotation.</text>
</comment>
<dbReference type="PROSITE" id="PS01186">
    <property type="entry name" value="EGF_2"/>
    <property type="match status" value="2"/>
</dbReference>
<evidence type="ECO:0000256" key="3">
    <source>
        <dbReference type="SAM" id="SignalP"/>
    </source>
</evidence>
<feature type="domain" description="EGF-like" evidence="4">
    <location>
        <begin position="172"/>
        <end position="212"/>
    </location>
</feature>
<evidence type="ECO:0000313" key="7">
    <source>
        <dbReference type="Proteomes" id="UP000827892"/>
    </source>
</evidence>
<feature type="compositionally biased region" description="Low complexity" evidence="2">
    <location>
        <begin position="505"/>
        <end position="517"/>
    </location>
</feature>
<dbReference type="PANTHER" id="PTHR46901">
    <property type="entry name" value="GH04942P"/>
    <property type="match status" value="1"/>
</dbReference>
<evidence type="ECO:0000259" key="5">
    <source>
        <dbReference type="PROSITE" id="PS50836"/>
    </source>
</evidence>
<dbReference type="CDD" id="cd09631">
    <property type="entry name" value="DOMON_DOH"/>
    <property type="match status" value="1"/>
</dbReference>
<dbReference type="InterPro" id="IPR045266">
    <property type="entry name" value="DOH_DOMON"/>
</dbReference>
<evidence type="ECO:0000256" key="1">
    <source>
        <dbReference type="PROSITE-ProRule" id="PRU00076"/>
    </source>
</evidence>
<evidence type="ECO:0000256" key="2">
    <source>
        <dbReference type="SAM" id="MobiDB-lite"/>
    </source>
</evidence>
<dbReference type="PROSITE" id="PS00022">
    <property type="entry name" value="EGF_1"/>
    <property type="match status" value="2"/>
</dbReference>
<dbReference type="Proteomes" id="UP000827892">
    <property type="component" value="Chromosome II"/>
</dbReference>
<gene>
    <name evidence="6" type="ORF">L3Y34_017430</name>
</gene>